<dbReference type="Proteomes" id="UP000199473">
    <property type="component" value="Unassembled WGS sequence"/>
</dbReference>
<evidence type="ECO:0000256" key="1">
    <source>
        <dbReference type="ARBA" id="ARBA00006987"/>
    </source>
</evidence>
<dbReference type="InterPro" id="IPR005064">
    <property type="entry name" value="BUG"/>
</dbReference>
<dbReference type="Gene3D" id="3.40.190.150">
    <property type="entry name" value="Bordetella uptake gene, domain 1"/>
    <property type="match status" value="1"/>
</dbReference>
<dbReference type="PANTHER" id="PTHR42928:SF5">
    <property type="entry name" value="BLR1237 PROTEIN"/>
    <property type="match status" value="1"/>
</dbReference>
<protein>
    <submittedName>
        <fullName evidence="3">Tripartite-type tricarboxylate transporter, receptor component TctC</fullName>
    </submittedName>
</protein>
<evidence type="ECO:0000313" key="4">
    <source>
        <dbReference type="Proteomes" id="UP000199473"/>
    </source>
</evidence>
<gene>
    <name evidence="3" type="ORF">SAMN02745775_109169</name>
</gene>
<dbReference type="AlphaFoldDB" id="A0A1I4D6B0"/>
<dbReference type="PROSITE" id="PS51318">
    <property type="entry name" value="TAT"/>
    <property type="match status" value="1"/>
</dbReference>
<evidence type="ECO:0000313" key="3">
    <source>
        <dbReference type="EMBL" id="SFK88350.1"/>
    </source>
</evidence>
<proteinExistence type="inferred from homology"/>
<evidence type="ECO:0000256" key="2">
    <source>
        <dbReference type="SAM" id="SignalP"/>
    </source>
</evidence>
<comment type="similarity">
    <text evidence="1">Belongs to the UPF0065 (bug) family.</text>
</comment>
<name>A0A1I4D6B0_9PROT</name>
<dbReference type="InterPro" id="IPR042100">
    <property type="entry name" value="Bug_dom1"/>
</dbReference>
<dbReference type="PIRSF" id="PIRSF017082">
    <property type="entry name" value="YflP"/>
    <property type="match status" value="1"/>
</dbReference>
<feature type="chain" id="PRO_5011744923" evidence="2">
    <location>
        <begin position="22"/>
        <end position="320"/>
    </location>
</feature>
<keyword evidence="2" id="KW-0732">Signal</keyword>
<organism evidence="3 4">
    <name type="scientific">Falsiroseomonas stagni DSM 19981</name>
    <dbReference type="NCBI Taxonomy" id="1123062"/>
    <lineage>
        <taxon>Bacteria</taxon>
        <taxon>Pseudomonadati</taxon>
        <taxon>Pseudomonadota</taxon>
        <taxon>Alphaproteobacteria</taxon>
        <taxon>Acetobacterales</taxon>
        <taxon>Roseomonadaceae</taxon>
        <taxon>Falsiroseomonas</taxon>
    </lineage>
</organism>
<keyword evidence="3" id="KW-0675">Receptor</keyword>
<accession>A0A1I4D6B0</accession>
<dbReference type="PANTHER" id="PTHR42928">
    <property type="entry name" value="TRICARBOXYLATE-BINDING PROTEIN"/>
    <property type="match status" value="1"/>
</dbReference>
<dbReference type="Pfam" id="PF03401">
    <property type="entry name" value="TctC"/>
    <property type="match status" value="1"/>
</dbReference>
<reference evidence="3 4" key="1">
    <citation type="submission" date="2016-10" db="EMBL/GenBank/DDBJ databases">
        <authorList>
            <person name="de Groot N.N."/>
        </authorList>
    </citation>
    <scope>NUCLEOTIDE SEQUENCE [LARGE SCALE GENOMIC DNA]</scope>
    <source>
        <strain evidence="3 4">DSM 19981</strain>
    </source>
</reference>
<dbReference type="RefSeq" id="WP_092961850.1">
    <property type="nucleotide sequence ID" value="NZ_FOSQ01000009.1"/>
</dbReference>
<dbReference type="CDD" id="cd07012">
    <property type="entry name" value="PBP2_Bug_TTT"/>
    <property type="match status" value="1"/>
</dbReference>
<dbReference type="Gene3D" id="3.40.190.10">
    <property type="entry name" value="Periplasmic binding protein-like II"/>
    <property type="match status" value="1"/>
</dbReference>
<dbReference type="STRING" id="1123062.SAMN02745775_109169"/>
<sequence>MTTRRTLLAAAASLLPLPALAQGSTRPIRAIVPFPPGGGVDAFARAFVPAFAAQIGQGVVIENIGGASSRLGTQAVLRAAPDGHTLLITNDTLAAIEALPVAGSGPFIPGLAPVLLGASAPQALVTHPRSGIPDAAAYAARLRAGRPTNIGVPGLGSSQHFASELLAQALGGRPEHISYRGGGPLLIDLLGGTIDGGVVTLGAAIDQIRDGRLVALGVSGLHRSPALPDVPTFAESVAPGFEAETWMGVLAPRATPAPVLAALHAASLAALRDASVAQRLGALGFDTPGHGPDRFGPILRDTAARFAAVAGAVGLRACEA</sequence>
<keyword evidence="4" id="KW-1185">Reference proteome</keyword>
<dbReference type="OrthoDB" id="7250553at2"/>
<dbReference type="EMBL" id="FOSQ01000009">
    <property type="protein sequence ID" value="SFK88350.1"/>
    <property type="molecule type" value="Genomic_DNA"/>
</dbReference>
<dbReference type="InterPro" id="IPR006311">
    <property type="entry name" value="TAT_signal"/>
</dbReference>
<feature type="signal peptide" evidence="2">
    <location>
        <begin position="1"/>
        <end position="21"/>
    </location>
</feature>